<name>A0A1G6YYD4_9SPHI</name>
<dbReference type="AlphaFoldDB" id="A0A1G6YYD4"/>
<protein>
    <submittedName>
        <fullName evidence="1">Uncharacterized protein</fullName>
    </submittedName>
</protein>
<organism evidence="1 2">
    <name type="scientific">Mucilaginibacter pineti</name>
    <dbReference type="NCBI Taxonomy" id="1391627"/>
    <lineage>
        <taxon>Bacteria</taxon>
        <taxon>Pseudomonadati</taxon>
        <taxon>Bacteroidota</taxon>
        <taxon>Sphingobacteriia</taxon>
        <taxon>Sphingobacteriales</taxon>
        <taxon>Sphingobacteriaceae</taxon>
        <taxon>Mucilaginibacter</taxon>
    </lineage>
</organism>
<dbReference type="RefSeq" id="WP_091147828.1">
    <property type="nucleotide sequence ID" value="NZ_FNAI01000003.1"/>
</dbReference>
<evidence type="ECO:0000313" key="1">
    <source>
        <dbReference type="EMBL" id="SDD94576.1"/>
    </source>
</evidence>
<evidence type="ECO:0000313" key="2">
    <source>
        <dbReference type="Proteomes" id="UP000199072"/>
    </source>
</evidence>
<dbReference type="EMBL" id="FNAI01000003">
    <property type="protein sequence ID" value="SDD94576.1"/>
    <property type="molecule type" value="Genomic_DNA"/>
</dbReference>
<accession>A0A1G6YYD4</accession>
<gene>
    <name evidence="1" type="ORF">SAMN05216464_103119</name>
</gene>
<proteinExistence type="predicted"/>
<keyword evidence="2" id="KW-1185">Reference proteome</keyword>
<sequence length="76" mass="9063">MTYLEYSQQVMLELTRIKQHSLLLYNKLKGDKGYLNFDERDLYMEKVEEFHTLADQCIYVQSLMLEGGVNPFDHID</sequence>
<reference evidence="1 2" key="1">
    <citation type="submission" date="2016-10" db="EMBL/GenBank/DDBJ databases">
        <authorList>
            <person name="de Groot N.N."/>
        </authorList>
    </citation>
    <scope>NUCLEOTIDE SEQUENCE [LARGE SCALE GENOMIC DNA]</scope>
    <source>
        <strain evidence="1 2">47C3B</strain>
    </source>
</reference>
<dbReference type="Proteomes" id="UP000199072">
    <property type="component" value="Unassembled WGS sequence"/>
</dbReference>